<protein>
    <submittedName>
        <fullName evidence="1">Uncharacterized protein</fullName>
    </submittedName>
</protein>
<reference evidence="1 2" key="1">
    <citation type="journal article" date="2022" name="New Phytol.">
        <title>Ecological generalism drives hyperdiversity of secondary metabolite gene clusters in xylarialean endophytes.</title>
        <authorList>
            <person name="Franco M.E.E."/>
            <person name="Wisecaver J.H."/>
            <person name="Arnold A.E."/>
            <person name="Ju Y.M."/>
            <person name="Slot J.C."/>
            <person name="Ahrendt S."/>
            <person name="Moore L.P."/>
            <person name="Eastman K.E."/>
            <person name="Scott K."/>
            <person name="Konkel Z."/>
            <person name="Mondo S.J."/>
            <person name="Kuo A."/>
            <person name="Hayes R.D."/>
            <person name="Haridas S."/>
            <person name="Andreopoulos B."/>
            <person name="Riley R."/>
            <person name="LaButti K."/>
            <person name="Pangilinan J."/>
            <person name="Lipzen A."/>
            <person name="Amirebrahimi M."/>
            <person name="Yan J."/>
            <person name="Adam C."/>
            <person name="Keymanesh K."/>
            <person name="Ng V."/>
            <person name="Louie K."/>
            <person name="Northen T."/>
            <person name="Drula E."/>
            <person name="Henrissat B."/>
            <person name="Hsieh H.M."/>
            <person name="Youens-Clark K."/>
            <person name="Lutzoni F."/>
            <person name="Miadlikowska J."/>
            <person name="Eastwood D.C."/>
            <person name="Hamelin R.C."/>
            <person name="Grigoriev I.V."/>
            <person name="U'Ren J.M."/>
        </authorList>
    </citation>
    <scope>NUCLEOTIDE SEQUENCE [LARGE SCALE GENOMIC DNA]</scope>
    <source>
        <strain evidence="1 2">ER1909</strain>
    </source>
</reference>
<name>A0ACC0DEG0_9PEZI</name>
<proteinExistence type="predicted"/>
<comment type="caution">
    <text evidence="1">The sequence shown here is derived from an EMBL/GenBank/DDBJ whole genome shotgun (WGS) entry which is preliminary data.</text>
</comment>
<sequence>MTDAGQGVSQEGLLAIIWTLAGVSTLLFAGRLAIRSIILKSFHLDDMFGFLAWALMIACMIVSSVEASLSYQYSSIFIGESPMPSPDEFAHMTITIRRFNVASQMLFWTSLYCVKISFMLLYKMVLGVSGLYKGAWLGCMIYIVLCYGTCLIGVFGQCGDSSNLWTYEQCMTPYVASLVTKLIWVDFFCNVSTDLILVILPLPMIWRLHMRTKQKLALSGIFSLAIITIAFETVRTVKLYQLTTYLTNLYSYLELLISVLISMLPSYRFLVSPSAKDREYRRLFWTRVTMRSYHSGSSGYSMDNYERRIGAGESQRDADATKGIQDQPATISAQSRDIV</sequence>
<keyword evidence="2" id="KW-1185">Reference proteome</keyword>
<evidence type="ECO:0000313" key="2">
    <source>
        <dbReference type="Proteomes" id="UP001497680"/>
    </source>
</evidence>
<accession>A0ACC0DEG0</accession>
<gene>
    <name evidence="1" type="ORF">F4821DRAFT_227229</name>
</gene>
<dbReference type="Proteomes" id="UP001497680">
    <property type="component" value="Unassembled WGS sequence"/>
</dbReference>
<evidence type="ECO:0000313" key="1">
    <source>
        <dbReference type="EMBL" id="KAI6091004.1"/>
    </source>
</evidence>
<organism evidence="1 2">
    <name type="scientific">Hypoxylon rubiginosum</name>
    <dbReference type="NCBI Taxonomy" id="110542"/>
    <lineage>
        <taxon>Eukaryota</taxon>
        <taxon>Fungi</taxon>
        <taxon>Dikarya</taxon>
        <taxon>Ascomycota</taxon>
        <taxon>Pezizomycotina</taxon>
        <taxon>Sordariomycetes</taxon>
        <taxon>Xylariomycetidae</taxon>
        <taxon>Xylariales</taxon>
        <taxon>Hypoxylaceae</taxon>
        <taxon>Hypoxylon</taxon>
    </lineage>
</organism>
<dbReference type="EMBL" id="MU394288">
    <property type="protein sequence ID" value="KAI6091004.1"/>
    <property type="molecule type" value="Genomic_DNA"/>
</dbReference>